<keyword evidence="3" id="KW-0597">Phosphoprotein</keyword>
<sequence length="706" mass="81587">MKNLVCIITLLLTIRLLVLQFSGEIGERMKNCYGDFCSHHTEAVSLYKEMLQNNRRFQNLIRKISNLSIVRRLGVTECILLVTQRITKYPVLVERILHNTEANTEEHQDLTRALSLIKDTIKEVDTLVNLHEKESRLRDIHSKMEPKTQGKIKDDRVFRREDLAQGRRWLLHEGTVSWKAASGRLKDILAVLLSDVLLLLQEKDQRYVFATVDNKPSVISLQKLIVREVAHEEKAMFLICASSNEPEMYEIHTASKEERNTWMTYIRQAVESCPHSEERLFSEEEEARAARLREFQERLSQRDAVIAQALTEKLQLFAEMAGSVAGLEDTASRSKLLLRSDASDLQQGEVLLKGAITDGMMMLHIVDKIRKTFSCTFCFIPFCFFVLLMLSQRLYSLQAIVSQQDSQIELQKASLTERVSLPGRNKGNGLLEQEKQRTLALQREELAYLNKLQSQHRQEQQRWEKERERHRQQVEATEARLQQREEECRKLEEQLAKEKEELDRQRETYQKDLERLRESTRAVEKEKERLESQRKMKRKTIEVRNLDVVFPPPASNNIKPADYPERPEIMLRRDTSSSTLPLPQKTEVPLHLFSTTNQQHKPVGVQQQIPTKLAAINSGKGKGSKSGKASQRTDSSGKQPMISIYSTMLPLKLSARDDNVLKEKRSFSPHQQPLQSHSLVHHSGICPDKHIFTAPHLSKFAKEIII</sequence>
<proteinExistence type="predicted"/>
<organism evidence="11 12">
    <name type="scientific">Xiphophorus couchianus</name>
    <name type="common">Monterrey platyfish</name>
    <dbReference type="NCBI Taxonomy" id="32473"/>
    <lineage>
        <taxon>Eukaryota</taxon>
        <taxon>Metazoa</taxon>
        <taxon>Chordata</taxon>
        <taxon>Craniata</taxon>
        <taxon>Vertebrata</taxon>
        <taxon>Euteleostomi</taxon>
        <taxon>Actinopterygii</taxon>
        <taxon>Neopterygii</taxon>
        <taxon>Teleostei</taxon>
        <taxon>Neoteleostei</taxon>
        <taxon>Acanthomorphata</taxon>
        <taxon>Ovalentaria</taxon>
        <taxon>Atherinomorphae</taxon>
        <taxon>Cyprinodontiformes</taxon>
        <taxon>Poeciliidae</taxon>
        <taxon>Poeciliinae</taxon>
        <taxon>Xiphophorus</taxon>
    </lineage>
</organism>
<dbReference type="InterPro" id="IPR035899">
    <property type="entry name" value="DBL_dom_sf"/>
</dbReference>
<name>A0A3B5L5Q8_9TELE</name>
<evidence type="ECO:0000259" key="10">
    <source>
        <dbReference type="PROSITE" id="PS50010"/>
    </source>
</evidence>
<dbReference type="Proteomes" id="UP000261380">
    <property type="component" value="Unplaced"/>
</dbReference>
<evidence type="ECO:0000313" key="11">
    <source>
        <dbReference type="Ensembl" id="ENSXCOP00000003099.1"/>
    </source>
</evidence>
<keyword evidence="8" id="KW-0732">Signal</keyword>
<comment type="subcellular location">
    <subcellularLocation>
        <location evidence="1">Cytoplasm</location>
    </subcellularLocation>
</comment>
<dbReference type="GO" id="GO:0005737">
    <property type="term" value="C:cytoplasm"/>
    <property type="evidence" value="ECO:0007669"/>
    <property type="project" value="UniProtKB-SubCell"/>
</dbReference>
<reference evidence="11" key="2">
    <citation type="submission" date="2025-09" db="UniProtKB">
        <authorList>
            <consortium name="Ensembl"/>
        </authorList>
    </citation>
    <scope>IDENTIFICATION</scope>
</reference>
<dbReference type="InterPro" id="IPR041020">
    <property type="entry name" value="PH_16"/>
</dbReference>
<dbReference type="FunFam" id="2.30.29.30:FF:000021">
    <property type="entry name" value="Rho guanine nucleotide exchange factor 2"/>
    <property type="match status" value="1"/>
</dbReference>
<evidence type="ECO:0000256" key="3">
    <source>
        <dbReference type="ARBA" id="ARBA00022553"/>
    </source>
</evidence>
<evidence type="ECO:0000256" key="6">
    <source>
        <dbReference type="ARBA" id="ARBA00023054"/>
    </source>
</evidence>
<keyword evidence="4" id="KW-0344">Guanine-nucleotide releasing factor</keyword>
<feature type="region of interest" description="Disordered" evidence="7">
    <location>
        <begin position="616"/>
        <end position="639"/>
    </location>
</feature>
<dbReference type="InterPro" id="IPR011993">
    <property type="entry name" value="PH-like_dom_sf"/>
</dbReference>
<evidence type="ECO:0000256" key="2">
    <source>
        <dbReference type="ARBA" id="ARBA00022490"/>
    </source>
</evidence>
<dbReference type="GO" id="GO:0035023">
    <property type="term" value="P:regulation of Rho protein signal transduction"/>
    <property type="evidence" value="ECO:0007669"/>
    <property type="project" value="TreeGrafter"/>
</dbReference>
<feature type="domain" description="PH" evidence="9">
    <location>
        <begin position="169"/>
        <end position="271"/>
    </location>
</feature>
<feature type="signal peptide" evidence="8">
    <location>
        <begin position="1"/>
        <end position="20"/>
    </location>
</feature>
<dbReference type="InterPro" id="IPR001849">
    <property type="entry name" value="PH_domain"/>
</dbReference>
<dbReference type="Gene3D" id="2.30.29.30">
    <property type="entry name" value="Pleckstrin-homology domain (PH domain)/Phosphotyrosine-binding domain (PTB)"/>
    <property type="match status" value="1"/>
</dbReference>
<keyword evidence="6" id="KW-0175">Coiled coil</keyword>
<evidence type="ECO:0000256" key="5">
    <source>
        <dbReference type="ARBA" id="ARBA00022771"/>
    </source>
</evidence>
<dbReference type="Ensembl" id="ENSXCOT00000003136.1">
    <property type="protein sequence ID" value="ENSXCOP00000003099.1"/>
    <property type="gene ID" value="ENSXCOG00000002215.1"/>
</dbReference>
<dbReference type="GO" id="GO:0005085">
    <property type="term" value="F:guanyl-nucleotide exchange factor activity"/>
    <property type="evidence" value="ECO:0007669"/>
    <property type="project" value="UniProtKB-KW"/>
</dbReference>
<evidence type="ECO:0000256" key="7">
    <source>
        <dbReference type="SAM" id="MobiDB-lite"/>
    </source>
</evidence>
<feature type="region of interest" description="Disordered" evidence="7">
    <location>
        <begin position="460"/>
        <end position="482"/>
    </location>
</feature>
<dbReference type="SUPFAM" id="SSF50729">
    <property type="entry name" value="PH domain-like"/>
    <property type="match status" value="1"/>
</dbReference>
<dbReference type="AlphaFoldDB" id="A0A3B5L5Q8"/>
<dbReference type="PROSITE" id="PS50003">
    <property type="entry name" value="PH_DOMAIN"/>
    <property type="match status" value="1"/>
</dbReference>
<dbReference type="InterPro" id="IPR051632">
    <property type="entry name" value="Rho_GEF"/>
</dbReference>
<evidence type="ECO:0000256" key="4">
    <source>
        <dbReference type="ARBA" id="ARBA00022658"/>
    </source>
</evidence>
<evidence type="ECO:0000256" key="8">
    <source>
        <dbReference type="SAM" id="SignalP"/>
    </source>
</evidence>
<feature type="chain" id="PRO_5017419430" evidence="8">
    <location>
        <begin position="21"/>
        <end position="706"/>
    </location>
</feature>
<protein>
    <submittedName>
        <fullName evidence="11">Rho/rac guanine nucleotide exchange factor (GEF) 18b</fullName>
    </submittedName>
</protein>
<dbReference type="Gene3D" id="1.20.900.10">
    <property type="entry name" value="Dbl homology (DH) domain"/>
    <property type="match status" value="1"/>
</dbReference>
<dbReference type="GO" id="GO:0005886">
    <property type="term" value="C:plasma membrane"/>
    <property type="evidence" value="ECO:0007669"/>
    <property type="project" value="TreeGrafter"/>
</dbReference>
<dbReference type="Pfam" id="PF17838">
    <property type="entry name" value="PH_16"/>
    <property type="match status" value="1"/>
</dbReference>
<reference evidence="11" key="1">
    <citation type="submission" date="2025-08" db="UniProtKB">
        <authorList>
            <consortium name="Ensembl"/>
        </authorList>
    </citation>
    <scope>IDENTIFICATION</scope>
</reference>
<dbReference type="Pfam" id="PF00621">
    <property type="entry name" value="RhoGEF"/>
    <property type="match status" value="1"/>
</dbReference>
<keyword evidence="5" id="KW-0862">Zinc</keyword>
<feature type="domain" description="DH" evidence="10">
    <location>
        <begin position="1"/>
        <end position="127"/>
    </location>
</feature>
<dbReference type="GeneTree" id="ENSGT00940000157375"/>
<dbReference type="InterPro" id="IPR000219">
    <property type="entry name" value="DH_dom"/>
</dbReference>
<dbReference type="SUPFAM" id="SSF48065">
    <property type="entry name" value="DBL homology domain (DH-domain)"/>
    <property type="match status" value="1"/>
</dbReference>
<keyword evidence="5" id="KW-0479">Metal-binding</keyword>
<evidence type="ECO:0000259" key="9">
    <source>
        <dbReference type="PROSITE" id="PS50003"/>
    </source>
</evidence>
<keyword evidence="2" id="KW-0963">Cytoplasm</keyword>
<dbReference type="SMART" id="SM00325">
    <property type="entry name" value="RhoGEF"/>
    <property type="match status" value="1"/>
</dbReference>
<dbReference type="PANTHER" id="PTHR13944:SF23">
    <property type="entry name" value="RHO GUANINE NUCLEOTIDE EXCHANGE FACTOR 18"/>
    <property type="match status" value="1"/>
</dbReference>
<dbReference type="PANTHER" id="PTHR13944">
    <property type="entry name" value="AGAP007712-PA"/>
    <property type="match status" value="1"/>
</dbReference>
<dbReference type="SMART" id="SM00233">
    <property type="entry name" value="PH"/>
    <property type="match status" value="1"/>
</dbReference>
<accession>A0A3B5L5Q8</accession>
<dbReference type="PROSITE" id="PS50010">
    <property type="entry name" value="DH_2"/>
    <property type="match status" value="1"/>
</dbReference>
<evidence type="ECO:0000256" key="1">
    <source>
        <dbReference type="ARBA" id="ARBA00004496"/>
    </source>
</evidence>
<evidence type="ECO:0000313" key="12">
    <source>
        <dbReference type="Proteomes" id="UP000261380"/>
    </source>
</evidence>
<dbReference type="GO" id="GO:0008270">
    <property type="term" value="F:zinc ion binding"/>
    <property type="evidence" value="ECO:0007669"/>
    <property type="project" value="UniProtKB-KW"/>
</dbReference>
<keyword evidence="5" id="KW-0863">Zinc-finger</keyword>
<keyword evidence="12" id="KW-1185">Reference proteome</keyword>